<dbReference type="EMBL" id="SDHW01000001">
    <property type="protein sequence ID" value="RXK62448.1"/>
    <property type="molecule type" value="Genomic_DNA"/>
</dbReference>
<evidence type="ECO:0000256" key="2">
    <source>
        <dbReference type="ARBA" id="ARBA00022676"/>
    </source>
</evidence>
<dbReference type="PANTHER" id="PTHR48090:SF1">
    <property type="entry name" value="PROPHAGE BACTOPRENOL GLUCOSYL TRANSFERASE HOMOLOG"/>
    <property type="match status" value="1"/>
</dbReference>
<keyword evidence="4 7" id="KW-0812">Transmembrane</keyword>
<evidence type="ECO:0000256" key="1">
    <source>
        <dbReference type="ARBA" id="ARBA00004141"/>
    </source>
</evidence>
<keyword evidence="2" id="KW-0328">Glycosyltransferase</keyword>
<dbReference type="InterPro" id="IPR001173">
    <property type="entry name" value="Glyco_trans_2-like"/>
</dbReference>
<evidence type="ECO:0000256" key="7">
    <source>
        <dbReference type="SAM" id="Phobius"/>
    </source>
</evidence>
<evidence type="ECO:0000256" key="6">
    <source>
        <dbReference type="ARBA" id="ARBA00023136"/>
    </source>
</evidence>
<evidence type="ECO:0000259" key="8">
    <source>
        <dbReference type="Pfam" id="PF00535"/>
    </source>
</evidence>
<dbReference type="GO" id="GO:0005886">
    <property type="term" value="C:plasma membrane"/>
    <property type="evidence" value="ECO:0007669"/>
    <property type="project" value="TreeGrafter"/>
</dbReference>
<keyword evidence="10" id="KW-1185">Reference proteome</keyword>
<evidence type="ECO:0000256" key="3">
    <source>
        <dbReference type="ARBA" id="ARBA00022679"/>
    </source>
</evidence>
<dbReference type="InterPro" id="IPR029044">
    <property type="entry name" value="Nucleotide-diphossugar_trans"/>
</dbReference>
<dbReference type="RefSeq" id="WP_129129819.1">
    <property type="nucleotide sequence ID" value="NZ_SDHW01000001.1"/>
</dbReference>
<comment type="caution">
    <text evidence="9">The sequence shown here is derived from an EMBL/GenBank/DDBJ whole genome shotgun (WGS) entry which is preliminary data.</text>
</comment>
<dbReference type="AlphaFoldDB" id="A0A4Q1CMY3"/>
<dbReference type="PANTHER" id="PTHR48090">
    <property type="entry name" value="UNDECAPRENYL-PHOSPHATE 4-DEOXY-4-FORMAMIDO-L-ARABINOSE TRANSFERASE-RELATED"/>
    <property type="match status" value="1"/>
</dbReference>
<evidence type="ECO:0000313" key="10">
    <source>
        <dbReference type="Proteomes" id="UP000290204"/>
    </source>
</evidence>
<keyword evidence="6 7" id="KW-0472">Membrane</keyword>
<dbReference type="Gene3D" id="3.90.550.10">
    <property type="entry name" value="Spore Coat Polysaccharide Biosynthesis Protein SpsA, Chain A"/>
    <property type="match status" value="1"/>
</dbReference>
<reference evidence="9 10" key="1">
    <citation type="submission" date="2019-01" db="EMBL/GenBank/DDBJ databases">
        <title>Lacibacter sp. strain TTM-7.</title>
        <authorList>
            <person name="Chen W.-M."/>
        </authorList>
    </citation>
    <scope>NUCLEOTIDE SEQUENCE [LARGE SCALE GENOMIC DNA]</scope>
    <source>
        <strain evidence="9 10">TTM-7</strain>
    </source>
</reference>
<proteinExistence type="predicted"/>
<keyword evidence="5 7" id="KW-1133">Transmembrane helix</keyword>
<dbReference type="SUPFAM" id="SSF53448">
    <property type="entry name" value="Nucleotide-diphospho-sugar transferases"/>
    <property type="match status" value="1"/>
</dbReference>
<dbReference type="InterPro" id="IPR050256">
    <property type="entry name" value="Glycosyltransferase_2"/>
</dbReference>
<sequence length="305" mass="34964">MPQISIVIPVMNEAENIVPLYHELKKFTPEDFEIIFINDGSTDDTILEIKQLSYADNRVKCISFSRNFGHQNALMAGIDYADGKYIITMDGDLQHPPAFLPQILEKLNNGFDIVLTRRRKTENQGFSKKIFTKLFYKLINFLSDVPIEENVSDFRGFSSKVMHTIRKFEERDLFLRGIFSWVGYRRTVIPFDAPSRLHGKSKYNFSTMVRLGLKGTTSFSFKPLRISLLIGSIVSFFSFILLTITIINYFQGKTVPGWASLMTVVTFMGGIQLLVVGLMGEYVASLFRESKKRPLYIIDEMINVD</sequence>
<dbReference type="Pfam" id="PF00535">
    <property type="entry name" value="Glycos_transf_2"/>
    <property type="match status" value="1"/>
</dbReference>
<evidence type="ECO:0000313" key="9">
    <source>
        <dbReference type="EMBL" id="RXK62448.1"/>
    </source>
</evidence>
<dbReference type="GO" id="GO:0016757">
    <property type="term" value="F:glycosyltransferase activity"/>
    <property type="evidence" value="ECO:0007669"/>
    <property type="project" value="UniProtKB-KW"/>
</dbReference>
<evidence type="ECO:0000256" key="5">
    <source>
        <dbReference type="ARBA" id="ARBA00022989"/>
    </source>
</evidence>
<accession>A0A4Q1CMY3</accession>
<gene>
    <name evidence="9" type="ORF">ESA94_05450</name>
</gene>
<dbReference type="OrthoDB" id="9807778at2"/>
<keyword evidence="3 9" id="KW-0808">Transferase</keyword>
<evidence type="ECO:0000256" key="4">
    <source>
        <dbReference type="ARBA" id="ARBA00022692"/>
    </source>
</evidence>
<feature type="transmembrane region" description="Helical" evidence="7">
    <location>
        <begin position="257"/>
        <end position="284"/>
    </location>
</feature>
<organism evidence="9 10">
    <name type="scientific">Lacibacter luteus</name>
    <dbReference type="NCBI Taxonomy" id="2508719"/>
    <lineage>
        <taxon>Bacteria</taxon>
        <taxon>Pseudomonadati</taxon>
        <taxon>Bacteroidota</taxon>
        <taxon>Chitinophagia</taxon>
        <taxon>Chitinophagales</taxon>
        <taxon>Chitinophagaceae</taxon>
        <taxon>Lacibacter</taxon>
    </lineage>
</organism>
<dbReference type="CDD" id="cd04187">
    <property type="entry name" value="DPM1_like_bac"/>
    <property type="match status" value="1"/>
</dbReference>
<feature type="domain" description="Glycosyltransferase 2-like" evidence="8">
    <location>
        <begin position="5"/>
        <end position="163"/>
    </location>
</feature>
<dbReference type="Proteomes" id="UP000290204">
    <property type="component" value="Unassembled WGS sequence"/>
</dbReference>
<protein>
    <submittedName>
        <fullName evidence="9">Glycosyltransferase</fullName>
    </submittedName>
</protein>
<feature type="transmembrane region" description="Helical" evidence="7">
    <location>
        <begin position="228"/>
        <end position="251"/>
    </location>
</feature>
<name>A0A4Q1CMY3_9BACT</name>
<comment type="subcellular location">
    <subcellularLocation>
        <location evidence="1">Membrane</location>
        <topology evidence="1">Multi-pass membrane protein</topology>
    </subcellularLocation>
</comment>